<evidence type="ECO:0000313" key="1">
    <source>
        <dbReference type="EMBL" id="GFS67086.1"/>
    </source>
</evidence>
<keyword evidence="2" id="KW-1185">Reference proteome</keyword>
<name>A0A8X6MMG4_NEPPI</name>
<dbReference type="EMBL" id="BMAW01048631">
    <property type="protein sequence ID" value="GFS67086.1"/>
    <property type="molecule type" value="Genomic_DNA"/>
</dbReference>
<reference evidence="1" key="1">
    <citation type="submission" date="2020-08" db="EMBL/GenBank/DDBJ databases">
        <title>Multicomponent nature underlies the extraordinary mechanical properties of spider dragline silk.</title>
        <authorList>
            <person name="Kono N."/>
            <person name="Nakamura H."/>
            <person name="Mori M."/>
            <person name="Yoshida Y."/>
            <person name="Ohtoshi R."/>
            <person name="Malay A.D."/>
            <person name="Moran D.A.P."/>
            <person name="Tomita M."/>
            <person name="Numata K."/>
            <person name="Arakawa K."/>
        </authorList>
    </citation>
    <scope>NUCLEOTIDE SEQUENCE</scope>
</reference>
<accession>A0A8X6MMG4</accession>
<dbReference type="Proteomes" id="UP000887013">
    <property type="component" value="Unassembled WGS sequence"/>
</dbReference>
<proteinExistence type="predicted"/>
<gene>
    <name evidence="1" type="primary">AVEN_78403_1</name>
    <name evidence="1" type="ORF">NPIL_230231</name>
</gene>
<sequence>MHPVNRKALCCIWDAQGRLLDIVKSKFPEYLAVNNPKKYPKEYQDMLSNPLLVPRFQKCRFLKTNIMTNPLKETMRQFLEKETKDRKEFANYLNENKPKLQEFQNQLDEMAAKARIRAKNVRREMFTHYPFIQKIIANVFQPLDEIVD</sequence>
<organism evidence="1 2">
    <name type="scientific">Nephila pilipes</name>
    <name type="common">Giant wood spider</name>
    <name type="synonym">Nephila maculata</name>
    <dbReference type="NCBI Taxonomy" id="299642"/>
    <lineage>
        <taxon>Eukaryota</taxon>
        <taxon>Metazoa</taxon>
        <taxon>Ecdysozoa</taxon>
        <taxon>Arthropoda</taxon>
        <taxon>Chelicerata</taxon>
        <taxon>Arachnida</taxon>
        <taxon>Araneae</taxon>
        <taxon>Araneomorphae</taxon>
        <taxon>Entelegynae</taxon>
        <taxon>Araneoidea</taxon>
        <taxon>Nephilidae</taxon>
        <taxon>Nephila</taxon>
    </lineage>
</organism>
<comment type="caution">
    <text evidence="1">The sequence shown here is derived from an EMBL/GenBank/DDBJ whole genome shotgun (WGS) entry which is preliminary data.</text>
</comment>
<evidence type="ECO:0000313" key="2">
    <source>
        <dbReference type="Proteomes" id="UP000887013"/>
    </source>
</evidence>
<protein>
    <submittedName>
        <fullName evidence="1">Uncharacterized protein</fullName>
    </submittedName>
</protein>
<dbReference type="AlphaFoldDB" id="A0A8X6MMG4"/>
<dbReference type="OrthoDB" id="10390579at2759"/>